<feature type="region of interest" description="Disordered" evidence="1">
    <location>
        <begin position="1"/>
        <end position="28"/>
    </location>
</feature>
<dbReference type="EMBL" id="JACAGB010000004">
    <property type="protein sequence ID" value="KAF6366398.1"/>
    <property type="molecule type" value="Genomic_DNA"/>
</dbReference>
<comment type="caution">
    <text evidence="2">The sequence shown here is derived from an EMBL/GenBank/DDBJ whole genome shotgun (WGS) entry which is preliminary data.</text>
</comment>
<dbReference type="AlphaFoldDB" id="A0A7J7YX30"/>
<feature type="compositionally biased region" description="Basic residues" evidence="1">
    <location>
        <begin position="163"/>
        <end position="186"/>
    </location>
</feature>
<name>A0A7J7YX30_PIPKU</name>
<accession>A0A7J7YX30</accession>
<evidence type="ECO:0000313" key="3">
    <source>
        <dbReference type="Proteomes" id="UP000558488"/>
    </source>
</evidence>
<organism evidence="2 3">
    <name type="scientific">Pipistrellus kuhlii</name>
    <name type="common">Kuhl's pipistrelle</name>
    <dbReference type="NCBI Taxonomy" id="59472"/>
    <lineage>
        <taxon>Eukaryota</taxon>
        <taxon>Metazoa</taxon>
        <taxon>Chordata</taxon>
        <taxon>Craniata</taxon>
        <taxon>Vertebrata</taxon>
        <taxon>Euteleostomi</taxon>
        <taxon>Mammalia</taxon>
        <taxon>Eutheria</taxon>
        <taxon>Laurasiatheria</taxon>
        <taxon>Chiroptera</taxon>
        <taxon>Yangochiroptera</taxon>
        <taxon>Vespertilionidae</taxon>
        <taxon>Pipistrellus</taxon>
    </lineage>
</organism>
<reference evidence="2 3" key="1">
    <citation type="journal article" date="2020" name="Nature">
        <title>Six reference-quality genomes reveal evolution of bat adaptations.</title>
        <authorList>
            <person name="Jebb D."/>
            <person name="Huang Z."/>
            <person name="Pippel M."/>
            <person name="Hughes G.M."/>
            <person name="Lavrichenko K."/>
            <person name="Devanna P."/>
            <person name="Winkler S."/>
            <person name="Jermiin L.S."/>
            <person name="Skirmuntt E.C."/>
            <person name="Katzourakis A."/>
            <person name="Burkitt-Gray L."/>
            <person name="Ray D.A."/>
            <person name="Sullivan K.A.M."/>
            <person name="Roscito J.G."/>
            <person name="Kirilenko B.M."/>
            <person name="Davalos L.M."/>
            <person name="Corthals A.P."/>
            <person name="Power M.L."/>
            <person name="Jones G."/>
            <person name="Ransome R.D."/>
            <person name="Dechmann D.K.N."/>
            <person name="Locatelli A.G."/>
            <person name="Puechmaille S.J."/>
            <person name="Fedrigo O."/>
            <person name="Jarvis E.D."/>
            <person name="Hiller M."/>
            <person name="Vernes S.C."/>
            <person name="Myers E.W."/>
            <person name="Teeling E.C."/>
        </authorList>
    </citation>
    <scope>NUCLEOTIDE SEQUENCE [LARGE SCALE GENOMIC DNA]</scope>
    <source>
        <strain evidence="2">MPipKuh1</strain>
        <tissue evidence="2">Flight muscle</tissue>
    </source>
</reference>
<feature type="region of interest" description="Disordered" evidence="1">
    <location>
        <begin position="152"/>
        <end position="186"/>
    </location>
</feature>
<proteinExistence type="predicted"/>
<protein>
    <submittedName>
        <fullName evidence="2">Uncharacterized protein</fullName>
    </submittedName>
</protein>
<feature type="region of interest" description="Disordered" evidence="1">
    <location>
        <begin position="109"/>
        <end position="136"/>
    </location>
</feature>
<evidence type="ECO:0000256" key="1">
    <source>
        <dbReference type="SAM" id="MobiDB-lite"/>
    </source>
</evidence>
<keyword evidence="3" id="KW-1185">Reference proteome</keyword>
<dbReference type="Proteomes" id="UP000558488">
    <property type="component" value="Unassembled WGS sequence"/>
</dbReference>
<sequence length="186" mass="20346">MARVLNAGSTPRRDPLNHERKRKNTPEVRLSERECLPFRPRAVRCSPRQYVFRSTALSPAVRGGFLGVHGSSSVRPETAGCSPLALTREPGWCDGGGLLHWGPAWRVGAVPSPTSPPRSGPVHSTGRHSPPGASEHTRSCLVLIGAGVSTRWPPALGPQQRSFQKRPGRHFTLHSMVQRHRSRPLS</sequence>
<gene>
    <name evidence="2" type="ORF">mPipKuh1_009817</name>
</gene>
<feature type="compositionally biased region" description="Basic and acidic residues" evidence="1">
    <location>
        <begin position="11"/>
        <end position="28"/>
    </location>
</feature>
<evidence type="ECO:0000313" key="2">
    <source>
        <dbReference type="EMBL" id="KAF6366398.1"/>
    </source>
</evidence>